<comment type="caution">
    <text evidence="1">The sequence shown here is derived from an EMBL/GenBank/DDBJ whole genome shotgun (WGS) entry which is preliminary data.</text>
</comment>
<reference evidence="1 2" key="1">
    <citation type="journal article" date="2016" name="Nat. Commun.">
        <title>Thousands of microbial genomes shed light on interconnected biogeochemical processes in an aquifer system.</title>
        <authorList>
            <person name="Anantharaman K."/>
            <person name="Brown C.T."/>
            <person name="Hug L.A."/>
            <person name="Sharon I."/>
            <person name="Castelle C.J."/>
            <person name="Probst A.J."/>
            <person name="Thomas B.C."/>
            <person name="Singh A."/>
            <person name="Wilkins M.J."/>
            <person name="Karaoz U."/>
            <person name="Brodie E.L."/>
            <person name="Williams K.H."/>
            <person name="Hubbard S.S."/>
            <person name="Banfield J.F."/>
        </authorList>
    </citation>
    <scope>NUCLEOTIDE SEQUENCE [LARGE SCALE GENOMIC DNA]</scope>
</reference>
<protein>
    <submittedName>
        <fullName evidence="1">Uncharacterized protein</fullName>
    </submittedName>
</protein>
<dbReference type="Proteomes" id="UP000179010">
    <property type="component" value="Unassembled WGS sequence"/>
</dbReference>
<dbReference type="EMBL" id="METE01000020">
    <property type="protein sequence ID" value="OGB84864.1"/>
    <property type="molecule type" value="Genomic_DNA"/>
</dbReference>
<proteinExistence type="predicted"/>
<sequence>MLTLSLAHPAMGQDEGDTLPGVDIPDGYVLIVSLFRTTVSGRMGVTIYTLGVVRDEYSNTILSAQRALIASESNQLVSAYQIIVFTAEHEVLSSDNLEQDSRHYSKSKGITISISDEPLLPIDPQPPEIVYDYQPAPDDVFDGILLMSGGNSIESEPLSIQSVEFTLLPLDKTTNYHPVYISSPLPPQEIYNGFALKDGKIVGLILMYRDDTMYYKDGILFFVPIDSVLCGLGGPQ</sequence>
<evidence type="ECO:0000313" key="1">
    <source>
        <dbReference type="EMBL" id="OGB84864.1"/>
    </source>
</evidence>
<gene>
    <name evidence="1" type="ORF">A2994_01615</name>
</gene>
<name>A0A1F4PMJ3_UNCK3</name>
<organism evidence="1 2">
    <name type="scientific">candidate division Kazan bacterium RIFCSPLOWO2_01_FULL_48_13</name>
    <dbReference type="NCBI Taxonomy" id="1798539"/>
    <lineage>
        <taxon>Bacteria</taxon>
        <taxon>Bacteria division Kazan-3B-28</taxon>
    </lineage>
</organism>
<accession>A0A1F4PMJ3</accession>
<dbReference type="AlphaFoldDB" id="A0A1F4PMJ3"/>
<evidence type="ECO:0000313" key="2">
    <source>
        <dbReference type="Proteomes" id="UP000179010"/>
    </source>
</evidence>